<dbReference type="AlphaFoldDB" id="A0AAW2RRY2"/>
<evidence type="ECO:0000256" key="1">
    <source>
        <dbReference type="SAM" id="MobiDB-lite"/>
    </source>
</evidence>
<reference evidence="2" key="1">
    <citation type="submission" date="2020-06" db="EMBL/GenBank/DDBJ databases">
        <authorList>
            <person name="Li T."/>
            <person name="Hu X."/>
            <person name="Zhang T."/>
            <person name="Song X."/>
            <person name="Zhang H."/>
            <person name="Dai N."/>
            <person name="Sheng W."/>
            <person name="Hou X."/>
            <person name="Wei L."/>
        </authorList>
    </citation>
    <scope>NUCLEOTIDE SEQUENCE</scope>
    <source>
        <strain evidence="2">KEN8</strain>
        <tissue evidence="2">Leaf</tissue>
    </source>
</reference>
<evidence type="ECO:0000313" key="2">
    <source>
        <dbReference type="EMBL" id="KAL0382985.1"/>
    </source>
</evidence>
<comment type="caution">
    <text evidence="2">The sequence shown here is derived from an EMBL/GenBank/DDBJ whole genome shotgun (WGS) entry which is preliminary data.</text>
</comment>
<name>A0AAW2RRY2_9LAMI</name>
<reference evidence="2" key="2">
    <citation type="journal article" date="2024" name="Plant">
        <title>Genomic evolution and insights into agronomic trait innovations of Sesamum species.</title>
        <authorList>
            <person name="Miao H."/>
            <person name="Wang L."/>
            <person name="Qu L."/>
            <person name="Liu H."/>
            <person name="Sun Y."/>
            <person name="Le M."/>
            <person name="Wang Q."/>
            <person name="Wei S."/>
            <person name="Zheng Y."/>
            <person name="Lin W."/>
            <person name="Duan Y."/>
            <person name="Cao H."/>
            <person name="Xiong S."/>
            <person name="Wang X."/>
            <person name="Wei L."/>
            <person name="Li C."/>
            <person name="Ma Q."/>
            <person name="Ju M."/>
            <person name="Zhao R."/>
            <person name="Li G."/>
            <person name="Mu C."/>
            <person name="Tian Q."/>
            <person name="Mei H."/>
            <person name="Zhang T."/>
            <person name="Gao T."/>
            <person name="Zhang H."/>
        </authorList>
    </citation>
    <scope>NUCLEOTIDE SEQUENCE</scope>
    <source>
        <strain evidence="2">KEN8</strain>
    </source>
</reference>
<evidence type="ECO:0008006" key="3">
    <source>
        <dbReference type="Google" id="ProtNLM"/>
    </source>
</evidence>
<protein>
    <recommendedName>
        <fullName evidence="3">Retrotransposon gag domain-containing protein</fullName>
    </recommendedName>
</protein>
<feature type="compositionally biased region" description="Basic and acidic residues" evidence="1">
    <location>
        <begin position="509"/>
        <end position="526"/>
    </location>
</feature>
<sequence>MIGAFIVVMPPKSTQALEEAITAFSDRLSELHTSMELRHDSLVAAVSDIQQHLAAIPTPVTSFLSPAALSPLPPPIAAKPPKLHMQLFDGSAVLDWVFQAEQYFAIRPRLQLSPLSSTCSCLTVPPSSTGFFRSLNLSSWDAFIRALELRFGRSSFANHQAVLFKLRQRGSVAEFQAEFERLCNRVQGVAPPSATTPPGFVAGSTFSACDCPAPLARGAPGTAYQGPLFNCDEKFGPGHRCKAKQFMLLLSDNPPDLFDSCPNPEDVPSSPETALSDGVLFQLSPVAVSGSSSPRTLCLRGLICGHAISVLIDSDSSHNIIQPRVATFLSLAESSLPSFPVLVGNGAASTVLASAAMCHCHSSLTPSLFPSMSSRFLALISYWACSGSFILGPFSWISPSHPCNLPITATGLHLPAPSRPPPRFASFSHVCRFAATDSIHSLCPLSITALSSPPIQPPFSAHSCPPGYTSPSRPIHFHAASATGSPHPPSPQPIPCEHKTIQIPAFSERYNDPNDYRHVAGRDYYP</sequence>
<accession>A0AAW2RRY2</accession>
<proteinExistence type="predicted"/>
<gene>
    <name evidence="2" type="ORF">Scaly_0585800</name>
</gene>
<dbReference type="EMBL" id="JACGWM010000003">
    <property type="protein sequence ID" value="KAL0382985.1"/>
    <property type="molecule type" value="Genomic_DNA"/>
</dbReference>
<feature type="region of interest" description="Disordered" evidence="1">
    <location>
        <begin position="507"/>
        <end position="526"/>
    </location>
</feature>
<dbReference type="CDD" id="cd00303">
    <property type="entry name" value="retropepsin_like"/>
    <property type="match status" value="1"/>
</dbReference>
<organism evidence="2">
    <name type="scientific">Sesamum calycinum</name>
    <dbReference type="NCBI Taxonomy" id="2727403"/>
    <lineage>
        <taxon>Eukaryota</taxon>
        <taxon>Viridiplantae</taxon>
        <taxon>Streptophyta</taxon>
        <taxon>Embryophyta</taxon>
        <taxon>Tracheophyta</taxon>
        <taxon>Spermatophyta</taxon>
        <taxon>Magnoliopsida</taxon>
        <taxon>eudicotyledons</taxon>
        <taxon>Gunneridae</taxon>
        <taxon>Pentapetalae</taxon>
        <taxon>asterids</taxon>
        <taxon>lamiids</taxon>
        <taxon>Lamiales</taxon>
        <taxon>Pedaliaceae</taxon>
        <taxon>Sesamum</taxon>
    </lineage>
</organism>